<reference evidence="1 2" key="1">
    <citation type="journal article" date="2014" name="Int. J. Syst. Evol. Microbiol.">
        <title>Complete genome sequence of Corynebacterium casei LMG S-19264T (=DSM 44701T), isolated from a smear-ripened cheese.</title>
        <authorList>
            <consortium name="US DOE Joint Genome Institute (JGI-PGF)"/>
            <person name="Walter F."/>
            <person name="Albersmeier A."/>
            <person name="Kalinowski J."/>
            <person name="Ruckert C."/>
        </authorList>
    </citation>
    <scope>NUCLEOTIDE SEQUENCE [LARGE SCALE GENOMIC DNA]</scope>
    <source>
        <strain evidence="1 2">CGMCC 1.7286</strain>
    </source>
</reference>
<dbReference type="RefSeq" id="WP_188857539.1">
    <property type="nucleotide sequence ID" value="NZ_BMLT01000001.1"/>
</dbReference>
<evidence type="ECO:0000313" key="2">
    <source>
        <dbReference type="Proteomes" id="UP000599578"/>
    </source>
</evidence>
<dbReference type="SUPFAM" id="SSF53335">
    <property type="entry name" value="S-adenosyl-L-methionine-dependent methyltransferases"/>
    <property type="match status" value="1"/>
</dbReference>
<proteinExistence type="predicted"/>
<dbReference type="GO" id="GO:0008168">
    <property type="term" value="F:methyltransferase activity"/>
    <property type="evidence" value="ECO:0007669"/>
    <property type="project" value="UniProtKB-KW"/>
</dbReference>
<keyword evidence="1" id="KW-0489">Methyltransferase</keyword>
<dbReference type="Gene3D" id="3.40.50.150">
    <property type="entry name" value="Vaccinia Virus protein VP39"/>
    <property type="match status" value="1"/>
</dbReference>
<organism evidence="1 2">
    <name type="scientific">Marinobacterium nitratireducens</name>
    <dbReference type="NCBI Taxonomy" id="518897"/>
    <lineage>
        <taxon>Bacteria</taxon>
        <taxon>Pseudomonadati</taxon>
        <taxon>Pseudomonadota</taxon>
        <taxon>Gammaproteobacteria</taxon>
        <taxon>Oceanospirillales</taxon>
        <taxon>Oceanospirillaceae</taxon>
        <taxon>Marinobacterium</taxon>
    </lineage>
</organism>
<protein>
    <submittedName>
        <fullName evidence="1">Methyltransferase</fullName>
    </submittedName>
</protein>
<dbReference type="GO" id="GO:0032259">
    <property type="term" value="P:methylation"/>
    <property type="evidence" value="ECO:0007669"/>
    <property type="project" value="UniProtKB-KW"/>
</dbReference>
<name>A0A918DNY4_9GAMM</name>
<sequence>MATQPACPLCAGGDCHPYHRDRRREYLQCDDCDLVFVPPQQRLDASAEKTIYDTHENDPMDAGYRRFLSRLFEPLNARLAPGSSGLDFGCGPGPALATMLREAGHQVRLYDLYYAPDESALQQRYDFVCATEVVEHLYRPGEEIERLMGLLKPGGLLGVMTKRVIDAEAFSRWHYKNDQTHVCFFSNHTFEYLARRYDCDLEFVAADAVILQRRG</sequence>
<dbReference type="EMBL" id="BMLT01000001">
    <property type="protein sequence ID" value="GGO76152.1"/>
    <property type="molecule type" value="Genomic_DNA"/>
</dbReference>
<gene>
    <name evidence="1" type="ORF">GCM10011348_02680</name>
</gene>
<dbReference type="Proteomes" id="UP000599578">
    <property type="component" value="Unassembled WGS sequence"/>
</dbReference>
<keyword evidence="2" id="KW-1185">Reference proteome</keyword>
<dbReference type="Pfam" id="PF13489">
    <property type="entry name" value="Methyltransf_23"/>
    <property type="match status" value="1"/>
</dbReference>
<accession>A0A918DNY4</accession>
<dbReference type="AlphaFoldDB" id="A0A918DNY4"/>
<keyword evidence="1" id="KW-0808">Transferase</keyword>
<evidence type="ECO:0000313" key="1">
    <source>
        <dbReference type="EMBL" id="GGO76152.1"/>
    </source>
</evidence>
<dbReference type="InterPro" id="IPR029063">
    <property type="entry name" value="SAM-dependent_MTases_sf"/>
</dbReference>
<comment type="caution">
    <text evidence="1">The sequence shown here is derived from an EMBL/GenBank/DDBJ whole genome shotgun (WGS) entry which is preliminary data.</text>
</comment>